<protein>
    <submittedName>
        <fullName evidence="3">Tripartite tricarboxylate transporter TctB family protein</fullName>
    </submittedName>
</protein>
<dbReference type="EMBL" id="JARHUD010000008">
    <property type="protein sequence ID" value="MDF2096958.1"/>
    <property type="molecule type" value="Genomic_DNA"/>
</dbReference>
<name>A0ABT5YPQ7_9PROT</name>
<feature type="transmembrane region" description="Helical" evidence="1">
    <location>
        <begin position="37"/>
        <end position="59"/>
    </location>
</feature>
<evidence type="ECO:0000313" key="3">
    <source>
        <dbReference type="EMBL" id="MDF2096958.1"/>
    </source>
</evidence>
<keyword evidence="1" id="KW-0812">Transmembrane</keyword>
<keyword evidence="4" id="KW-1185">Reference proteome</keyword>
<feature type="domain" description="DUF1468" evidence="2">
    <location>
        <begin position="8"/>
        <end position="150"/>
    </location>
</feature>
<organism evidence="3 4">
    <name type="scientific">Aquibaculum arenosum</name>
    <dbReference type="NCBI Taxonomy" id="3032591"/>
    <lineage>
        <taxon>Bacteria</taxon>
        <taxon>Pseudomonadati</taxon>
        <taxon>Pseudomonadota</taxon>
        <taxon>Alphaproteobacteria</taxon>
        <taxon>Rhodospirillales</taxon>
        <taxon>Rhodovibrionaceae</taxon>
        <taxon>Aquibaculum</taxon>
    </lineage>
</organism>
<accession>A0ABT5YPQ7</accession>
<reference evidence="3 4" key="1">
    <citation type="submission" date="2023-03" db="EMBL/GenBank/DDBJ databases">
        <title>Fodinicurvata sp. CAU 1616 isolated from sea sendiment.</title>
        <authorList>
            <person name="Kim W."/>
        </authorList>
    </citation>
    <scope>NUCLEOTIDE SEQUENCE [LARGE SCALE GENOMIC DNA]</scope>
    <source>
        <strain evidence="3 4">CAU 1616</strain>
    </source>
</reference>
<keyword evidence="1" id="KW-0472">Membrane</keyword>
<feature type="transmembrane region" description="Helical" evidence="1">
    <location>
        <begin position="126"/>
        <end position="149"/>
    </location>
</feature>
<sequence>MRFNDMMLGAVLLAFAVVLAGFAMTFPAIPGQRFGAGLFPLLIALGFAACGIALVLQHLRSPHAGREPLVMRTEWTQKPGAILAVLITIAVMIGYILLSRPIGFLPIMALMTLILFRLLQVPWWQALLFAVGGTFVLDLIFRSLLMVPLPYGIIPYLPW</sequence>
<evidence type="ECO:0000256" key="1">
    <source>
        <dbReference type="SAM" id="Phobius"/>
    </source>
</evidence>
<proteinExistence type="predicted"/>
<feature type="transmembrane region" description="Helical" evidence="1">
    <location>
        <begin position="103"/>
        <end position="119"/>
    </location>
</feature>
<dbReference type="RefSeq" id="WP_275823726.1">
    <property type="nucleotide sequence ID" value="NZ_JARHUD010000008.1"/>
</dbReference>
<feature type="transmembrane region" description="Helical" evidence="1">
    <location>
        <begin position="80"/>
        <end position="97"/>
    </location>
</feature>
<dbReference type="Proteomes" id="UP001215503">
    <property type="component" value="Unassembled WGS sequence"/>
</dbReference>
<keyword evidence="1" id="KW-1133">Transmembrane helix</keyword>
<gene>
    <name evidence="3" type="ORF">P2G67_13330</name>
</gene>
<comment type="caution">
    <text evidence="3">The sequence shown here is derived from an EMBL/GenBank/DDBJ whole genome shotgun (WGS) entry which is preliminary data.</text>
</comment>
<dbReference type="Pfam" id="PF07331">
    <property type="entry name" value="TctB"/>
    <property type="match status" value="1"/>
</dbReference>
<evidence type="ECO:0000259" key="2">
    <source>
        <dbReference type="Pfam" id="PF07331"/>
    </source>
</evidence>
<dbReference type="InterPro" id="IPR009936">
    <property type="entry name" value="DUF1468"/>
</dbReference>
<evidence type="ECO:0000313" key="4">
    <source>
        <dbReference type="Proteomes" id="UP001215503"/>
    </source>
</evidence>